<name>A0A8T9SVQ7_9BACT</name>
<dbReference type="RefSeq" id="WP_245095194.1">
    <property type="nucleotide sequence ID" value="NZ_CP095053.1"/>
</dbReference>
<protein>
    <submittedName>
        <fullName evidence="2">Uncharacterized protein</fullName>
    </submittedName>
</protein>
<feature type="region of interest" description="Disordered" evidence="1">
    <location>
        <begin position="225"/>
        <end position="259"/>
    </location>
</feature>
<reference evidence="2 3" key="1">
    <citation type="submission" date="2022-04" db="EMBL/GenBank/DDBJ databases">
        <title>Hymenobacter sp. isolated from the air.</title>
        <authorList>
            <person name="Won M."/>
            <person name="Lee C.-M."/>
            <person name="Woen H.-Y."/>
            <person name="Kwon S.-W."/>
        </authorList>
    </citation>
    <scope>NUCLEOTIDE SEQUENCE [LARGE SCALE GENOMIC DNA]</scope>
    <source>
        <strain evidence="3">5413 J-13</strain>
    </source>
</reference>
<dbReference type="KEGG" id="haei:MUN82_04000"/>
<gene>
    <name evidence="2" type="ORF">MUN82_04000</name>
</gene>
<evidence type="ECO:0000313" key="2">
    <source>
        <dbReference type="EMBL" id="UOR06262.1"/>
    </source>
</evidence>
<dbReference type="AlphaFoldDB" id="A0A8T9SVQ7"/>
<accession>A0A8T9SVQ7</accession>
<organism evidence="2 3">
    <name type="scientific">Hymenobacter aerilatus</name>
    <dbReference type="NCBI Taxonomy" id="2932251"/>
    <lineage>
        <taxon>Bacteria</taxon>
        <taxon>Pseudomonadati</taxon>
        <taxon>Bacteroidota</taxon>
        <taxon>Cytophagia</taxon>
        <taxon>Cytophagales</taxon>
        <taxon>Hymenobacteraceae</taxon>
        <taxon>Hymenobacter</taxon>
    </lineage>
</organism>
<proteinExistence type="predicted"/>
<sequence length="259" mass="28569">MTSLPTASSSTQALSAPLPTPEHALLALVTSPGTISELARTENPDARMMLAELSVGLTPAVATSAPKLFQLNRQLGEATVVKLLVVILKSFVDSVKVPTKPDAADIIEMADTLAQTYTHDSIKDIVLALKDMRTQGTKFYQSLDPSTIYAGLNKYFEKKADFLENQHYDQKVMGQAAEAVALRTFSVSAGEVLDNIAARIPEDHPNRERLRRRLSLAKARAARNLISKEQHEKVQAEHRQMTTRPDRKDWGKKPNRNAA</sequence>
<evidence type="ECO:0000256" key="1">
    <source>
        <dbReference type="SAM" id="MobiDB-lite"/>
    </source>
</evidence>
<keyword evidence="3" id="KW-1185">Reference proteome</keyword>
<evidence type="ECO:0000313" key="3">
    <source>
        <dbReference type="Proteomes" id="UP000829925"/>
    </source>
</evidence>
<dbReference type="Proteomes" id="UP000829925">
    <property type="component" value="Chromosome"/>
</dbReference>
<feature type="compositionally biased region" description="Basic and acidic residues" evidence="1">
    <location>
        <begin position="226"/>
        <end position="252"/>
    </location>
</feature>
<dbReference type="EMBL" id="CP095053">
    <property type="protein sequence ID" value="UOR06262.1"/>
    <property type="molecule type" value="Genomic_DNA"/>
</dbReference>